<protein>
    <recommendedName>
        <fullName evidence="2 5">peptidylprolyl isomerase</fullName>
        <ecNumber evidence="2 5">5.2.1.8</ecNumber>
    </recommendedName>
</protein>
<dbReference type="GeneTree" id="ENSGT00940000153311"/>
<evidence type="ECO:0000313" key="8">
    <source>
        <dbReference type="Proteomes" id="UP000694388"/>
    </source>
</evidence>
<keyword evidence="4 5" id="KW-0413">Isomerase</keyword>
<keyword evidence="8" id="KW-1185">Reference proteome</keyword>
<accession>A0A8C4N6X8</accession>
<evidence type="ECO:0000256" key="4">
    <source>
        <dbReference type="ARBA" id="ARBA00023235"/>
    </source>
</evidence>
<evidence type="ECO:0000259" key="6">
    <source>
        <dbReference type="PROSITE" id="PS50059"/>
    </source>
</evidence>
<dbReference type="PANTHER" id="PTHR10516:SF443">
    <property type="entry name" value="FK506-BINDING PROTEIN 59-RELATED"/>
    <property type="match status" value="1"/>
</dbReference>
<evidence type="ECO:0000256" key="2">
    <source>
        <dbReference type="ARBA" id="ARBA00013194"/>
    </source>
</evidence>
<comment type="catalytic activity">
    <reaction evidence="1 5">
        <text>[protein]-peptidylproline (omega=180) = [protein]-peptidylproline (omega=0)</text>
        <dbReference type="Rhea" id="RHEA:16237"/>
        <dbReference type="Rhea" id="RHEA-COMP:10747"/>
        <dbReference type="Rhea" id="RHEA-COMP:10748"/>
        <dbReference type="ChEBI" id="CHEBI:83833"/>
        <dbReference type="ChEBI" id="CHEBI:83834"/>
        <dbReference type="EC" id="5.2.1.8"/>
    </reaction>
</comment>
<dbReference type="InterPro" id="IPR046357">
    <property type="entry name" value="PPIase_dom_sf"/>
</dbReference>
<evidence type="ECO:0000313" key="7">
    <source>
        <dbReference type="Ensembl" id="ENSEBUP00000003180.1"/>
    </source>
</evidence>
<evidence type="ECO:0000256" key="3">
    <source>
        <dbReference type="ARBA" id="ARBA00023110"/>
    </source>
</evidence>
<sequence length="126" mass="13729">MNNFFHRSSRGGAICLLHSGSAGSVLVSGRERGAMGVEKETIKGGDGTLDNGTKFDSSRDRKKPFMFKIGKGEVIRGWEEAVHQMSVGERARLKCTPDYGYGETGYPGVIPANATLFFDVELLQLK</sequence>
<dbReference type="GO" id="GO:0003755">
    <property type="term" value="F:peptidyl-prolyl cis-trans isomerase activity"/>
    <property type="evidence" value="ECO:0007669"/>
    <property type="project" value="UniProtKB-KW"/>
</dbReference>
<dbReference type="Pfam" id="PF00254">
    <property type="entry name" value="FKBP_C"/>
    <property type="match status" value="1"/>
</dbReference>
<evidence type="ECO:0000256" key="5">
    <source>
        <dbReference type="PROSITE-ProRule" id="PRU00277"/>
    </source>
</evidence>
<dbReference type="Gene3D" id="3.10.50.40">
    <property type="match status" value="1"/>
</dbReference>
<name>A0A8C4N6X8_EPTBU</name>
<reference evidence="7" key="2">
    <citation type="submission" date="2025-09" db="UniProtKB">
        <authorList>
            <consortium name="Ensembl"/>
        </authorList>
    </citation>
    <scope>IDENTIFICATION</scope>
</reference>
<keyword evidence="3 5" id="KW-0697">Rotamase</keyword>
<dbReference type="InterPro" id="IPR001179">
    <property type="entry name" value="PPIase_FKBP_dom"/>
</dbReference>
<dbReference type="AlphaFoldDB" id="A0A8C4N6X8"/>
<feature type="domain" description="PPIase FKBP-type" evidence="6">
    <location>
        <begin position="47"/>
        <end position="126"/>
    </location>
</feature>
<dbReference type="FunFam" id="3.10.50.40:FF:000006">
    <property type="entry name" value="Peptidyl-prolyl cis-trans isomerase"/>
    <property type="match status" value="1"/>
</dbReference>
<evidence type="ECO:0000256" key="1">
    <source>
        <dbReference type="ARBA" id="ARBA00000971"/>
    </source>
</evidence>
<organism evidence="7 8">
    <name type="scientific">Eptatretus burgeri</name>
    <name type="common">Inshore hagfish</name>
    <dbReference type="NCBI Taxonomy" id="7764"/>
    <lineage>
        <taxon>Eukaryota</taxon>
        <taxon>Metazoa</taxon>
        <taxon>Chordata</taxon>
        <taxon>Craniata</taxon>
        <taxon>Vertebrata</taxon>
        <taxon>Cyclostomata</taxon>
        <taxon>Myxini</taxon>
        <taxon>Myxiniformes</taxon>
        <taxon>Myxinidae</taxon>
        <taxon>Eptatretinae</taxon>
        <taxon>Eptatretus</taxon>
    </lineage>
</organism>
<dbReference type="SUPFAM" id="SSF54534">
    <property type="entry name" value="FKBP-like"/>
    <property type="match status" value="1"/>
</dbReference>
<dbReference type="GO" id="GO:0033017">
    <property type="term" value="C:sarcoplasmic reticulum membrane"/>
    <property type="evidence" value="ECO:0007669"/>
    <property type="project" value="TreeGrafter"/>
</dbReference>
<reference evidence="7" key="1">
    <citation type="submission" date="2025-08" db="UniProtKB">
        <authorList>
            <consortium name="Ensembl"/>
        </authorList>
    </citation>
    <scope>IDENTIFICATION</scope>
</reference>
<dbReference type="PROSITE" id="PS50059">
    <property type="entry name" value="FKBP_PPIASE"/>
    <property type="match status" value="1"/>
</dbReference>
<dbReference type="InterPro" id="IPR050689">
    <property type="entry name" value="FKBP-type_PPIase"/>
</dbReference>
<proteinExistence type="predicted"/>
<dbReference type="Ensembl" id="ENSEBUT00000003544.1">
    <property type="protein sequence ID" value="ENSEBUP00000003180.1"/>
    <property type="gene ID" value="ENSEBUG00000002337.1"/>
</dbReference>
<dbReference type="Proteomes" id="UP000694388">
    <property type="component" value="Unplaced"/>
</dbReference>
<dbReference type="PANTHER" id="PTHR10516">
    <property type="entry name" value="PEPTIDYL-PROLYL CIS-TRANS ISOMERASE"/>
    <property type="match status" value="1"/>
</dbReference>
<dbReference type="EC" id="5.2.1.8" evidence="2 5"/>